<sequence>MEAKILEISNSLSNIKLKLQGSCYGADTSSLVESRNIGGLGDVIEVDNEKVDENVFLNIFLESRKKKTRFEDLNQNDDDDIHEEEKERDDDGDEEAEDDDEKENDERRRHSDDDSNSDNDGKGPNKDNIVLNEGNISVENINKSSGSGDKEDGKEVGGEEIDNAVSTILLMKSTKASGYEILNIPPIQAITHNYYKDMVSSVD</sequence>
<dbReference type="AlphaFoldDB" id="B9SPL5"/>
<feature type="compositionally biased region" description="Acidic residues" evidence="1">
    <location>
        <begin position="74"/>
        <end position="103"/>
    </location>
</feature>
<dbReference type="Proteomes" id="UP000008311">
    <property type="component" value="Unassembled WGS sequence"/>
</dbReference>
<feature type="compositionally biased region" description="Basic and acidic residues" evidence="1">
    <location>
        <begin position="148"/>
        <end position="157"/>
    </location>
</feature>
<dbReference type="EMBL" id="EQ974069">
    <property type="protein sequence ID" value="EEF34450.1"/>
    <property type="molecule type" value="Genomic_DNA"/>
</dbReference>
<organism evidence="2 3">
    <name type="scientific">Ricinus communis</name>
    <name type="common">Castor bean</name>
    <dbReference type="NCBI Taxonomy" id="3988"/>
    <lineage>
        <taxon>Eukaryota</taxon>
        <taxon>Viridiplantae</taxon>
        <taxon>Streptophyta</taxon>
        <taxon>Embryophyta</taxon>
        <taxon>Tracheophyta</taxon>
        <taxon>Spermatophyta</taxon>
        <taxon>Magnoliopsida</taxon>
        <taxon>eudicotyledons</taxon>
        <taxon>Gunneridae</taxon>
        <taxon>Pentapetalae</taxon>
        <taxon>rosids</taxon>
        <taxon>fabids</taxon>
        <taxon>Malpighiales</taxon>
        <taxon>Euphorbiaceae</taxon>
        <taxon>Acalyphoideae</taxon>
        <taxon>Acalypheae</taxon>
        <taxon>Ricinus</taxon>
    </lineage>
</organism>
<name>B9SPL5_RICCO</name>
<evidence type="ECO:0000313" key="2">
    <source>
        <dbReference type="EMBL" id="EEF34450.1"/>
    </source>
</evidence>
<reference evidence="3" key="1">
    <citation type="journal article" date="2010" name="Nat. Biotechnol.">
        <title>Draft genome sequence of the oilseed species Ricinus communis.</title>
        <authorList>
            <person name="Chan A.P."/>
            <person name="Crabtree J."/>
            <person name="Zhao Q."/>
            <person name="Lorenzi H."/>
            <person name="Orvis J."/>
            <person name="Puiu D."/>
            <person name="Melake-Berhan A."/>
            <person name="Jones K.M."/>
            <person name="Redman J."/>
            <person name="Chen G."/>
            <person name="Cahoon E.B."/>
            <person name="Gedil M."/>
            <person name="Stanke M."/>
            <person name="Haas B.J."/>
            <person name="Wortman J.R."/>
            <person name="Fraser-Liggett C.M."/>
            <person name="Ravel J."/>
            <person name="Rabinowicz P.D."/>
        </authorList>
    </citation>
    <scope>NUCLEOTIDE SEQUENCE [LARGE SCALE GENOMIC DNA]</scope>
    <source>
        <strain evidence="3">cv. Hale</strain>
    </source>
</reference>
<evidence type="ECO:0000313" key="3">
    <source>
        <dbReference type="Proteomes" id="UP000008311"/>
    </source>
</evidence>
<gene>
    <name evidence="2" type="ORF">RCOM_1456640</name>
</gene>
<protein>
    <submittedName>
        <fullName evidence="2">Uncharacterized protein</fullName>
    </submittedName>
</protein>
<feature type="compositionally biased region" description="Basic and acidic residues" evidence="1">
    <location>
        <begin position="104"/>
        <end position="125"/>
    </location>
</feature>
<proteinExistence type="predicted"/>
<dbReference type="InParanoid" id="B9SPL5"/>
<accession>B9SPL5</accession>
<keyword evidence="3" id="KW-1185">Reference proteome</keyword>
<feature type="region of interest" description="Disordered" evidence="1">
    <location>
        <begin position="68"/>
        <end position="159"/>
    </location>
</feature>
<feature type="compositionally biased region" description="Polar residues" evidence="1">
    <location>
        <begin position="134"/>
        <end position="147"/>
    </location>
</feature>
<evidence type="ECO:0000256" key="1">
    <source>
        <dbReference type="SAM" id="MobiDB-lite"/>
    </source>
</evidence>